<reference evidence="2 3" key="1">
    <citation type="journal article" date="2019" name="Commun. Biol.">
        <title>The bagworm genome reveals a unique fibroin gene that provides high tensile strength.</title>
        <authorList>
            <person name="Kono N."/>
            <person name="Nakamura H."/>
            <person name="Ohtoshi R."/>
            <person name="Tomita M."/>
            <person name="Numata K."/>
            <person name="Arakawa K."/>
        </authorList>
    </citation>
    <scope>NUCLEOTIDE SEQUENCE [LARGE SCALE GENOMIC DNA]</scope>
</reference>
<dbReference type="Proteomes" id="UP000299102">
    <property type="component" value="Unassembled WGS sequence"/>
</dbReference>
<comment type="caution">
    <text evidence="2">The sequence shown here is derived from an EMBL/GenBank/DDBJ whole genome shotgun (WGS) entry which is preliminary data.</text>
</comment>
<protein>
    <submittedName>
        <fullName evidence="2">Uncharacterized protein</fullName>
    </submittedName>
</protein>
<evidence type="ECO:0000256" key="1">
    <source>
        <dbReference type="SAM" id="MobiDB-lite"/>
    </source>
</evidence>
<evidence type="ECO:0000313" key="3">
    <source>
        <dbReference type="Proteomes" id="UP000299102"/>
    </source>
</evidence>
<dbReference type="AlphaFoldDB" id="A0A4C2A2Q3"/>
<organism evidence="2 3">
    <name type="scientific">Eumeta variegata</name>
    <name type="common">Bagworm moth</name>
    <name type="synonym">Eumeta japonica</name>
    <dbReference type="NCBI Taxonomy" id="151549"/>
    <lineage>
        <taxon>Eukaryota</taxon>
        <taxon>Metazoa</taxon>
        <taxon>Ecdysozoa</taxon>
        <taxon>Arthropoda</taxon>
        <taxon>Hexapoda</taxon>
        <taxon>Insecta</taxon>
        <taxon>Pterygota</taxon>
        <taxon>Neoptera</taxon>
        <taxon>Endopterygota</taxon>
        <taxon>Lepidoptera</taxon>
        <taxon>Glossata</taxon>
        <taxon>Ditrysia</taxon>
        <taxon>Tineoidea</taxon>
        <taxon>Psychidae</taxon>
        <taxon>Oiketicinae</taxon>
        <taxon>Eumeta</taxon>
    </lineage>
</organism>
<dbReference type="EMBL" id="BGZK01002385">
    <property type="protein sequence ID" value="GBP93493.1"/>
    <property type="molecule type" value="Genomic_DNA"/>
</dbReference>
<name>A0A4C2A2Q3_EUMVA</name>
<accession>A0A4C2A2Q3</accession>
<gene>
    <name evidence="2" type="ORF">EVAR_103208_1</name>
</gene>
<sequence length="259" mass="28862">MRAYNLNKFGGRCGISAAACAAITPRKNAERPASATLRLNVATIYIMARYLDRDWEKYGDNNRGIYLCSETKAASALAVNIKGGRRPPPTDDSLFKGKRVREPSKSRWSPPSIDACNTRGVNKAAHSKKSHYNITNEPRKTYYVHPFSYYSLKIRYTAKSRPRPSRVNISSYKTSVFLRSNIFAVTGLQAQASYLRCTPTPAVIGPWPAASGPCQFTSVVPTRRVNLGSYAGSTRPRRRTPPRAVSRVDRAVQSLRRCL</sequence>
<feature type="region of interest" description="Disordered" evidence="1">
    <location>
        <begin position="83"/>
        <end position="112"/>
    </location>
</feature>
<evidence type="ECO:0000313" key="2">
    <source>
        <dbReference type="EMBL" id="GBP93493.1"/>
    </source>
</evidence>
<keyword evidence="3" id="KW-1185">Reference proteome</keyword>
<proteinExistence type="predicted"/>